<organism evidence="6">
    <name type="scientific">Acidithiobacillus ferrivorans</name>
    <dbReference type="NCBI Taxonomy" id="160808"/>
    <lineage>
        <taxon>Bacteria</taxon>
        <taxon>Pseudomonadati</taxon>
        <taxon>Pseudomonadota</taxon>
        <taxon>Acidithiobacillia</taxon>
        <taxon>Acidithiobacillales</taxon>
        <taxon>Acidithiobacillaceae</taxon>
        <taxon>Acidithiobacillus</taxon>
    </lineage>
</organism>
<dbReference type="EMBL" id="CP059488">
    <property type="protein sequence ID" value="QQD71668.1"/>
    <property type="molecule type" value="Genomic_DNA"/>
</dbReference>
<evidence type="ECO:0000256" key="2">
    <source>
        <dbReference type="ARBA" id="ARBA00023015"/>
    </source>
</evidence>
<dbReference type="Proteomes" id="UP000595420">
    <property type="component" value="Chromosome"/>
</dbReference>
<accession>A0A060UQK6</accession>
<dbReference type="InterPro" id="IPR001845">
    <property type="entry name" value="HTH_ArsR_DNA-bd_dom"/>
</dbReference>
<dbReference type="CDD" id="cd00090">
    <property type="entry name" value="HTH_ARSR"/>
    <property type="match status" value="1"/>
</dbReference>
<dbReference type="InterPro" id="IPR036388">
    <property type="entry name" value="WH-like_DNA-bd_sf"/>
</dbReference>
<dbReference type="NCBIfam" id="NF033788">
    <property type="entry name" value="HTH_metalloreg"/>
    <property type="match status" value="1"/>
</dbReference>
<dbReference type="SMART" id="SM00418">
    <property type="entry name" value="HTH_ARSR"/>
    <property type="match status" value="1"/>
</dbReference>
<reference evidence="7 10" key="3">
    <citation type="submission" date="2016-07" db="EMBL/GenBank/DDBJ databases">
        <title>Draft genome of a psychrotolerant acidophile Acidithiobacillus ferrivorans strain YL15.</title>
        <authorList>
            <person name="Peng T."/>
            <person name="Ma L."/>
            <person name="Nan M."/>
            <person name="An N."/>
            <person name="Wang M."/>
            <person name="Qiu G."/>
            <person name="Zeng W."/>
        </authorList>
    </citation>
    <scope>NUCLEOTIDE SEQUENCE [LARGE SCALE GENOMIC DNA]</scope>
    <source>
        <strain evidence="7 10">YL15</strain>
    </source>
</reference>
<dbReference type="InterPro" id="IPR036390">
    <property type="entry name" value="WH_DNA-bd_sf"/>
</dbReference>
<evidence type="ECO:0000313" key="9">
    <source>
        <dbReference type="EMBL" id="SMH64227.1"/>
    </source>
</evidence>
<gene>
    <name evidence="9" type="ORF">AFERRI_10260</name>
    <name evidence="6" type="ORF">AFERRI_110018</name>
    <name evidence="7" type="ORF">BBC27_10970</name>
    <name evidence="8" type="ORF">H2515_09375</name>
</gene>
<dbReference type="Gene3D" id="1.10.10.10">
    <property type="entry name" value="Winged helix-like DNA-binding domain superfamily/Winged helix DNA-binding domain"/>
    <property type="match status" value="1"/>
</dbReference>
<dbReference type="EMBL" id="LT841305">
    <property type="protein sequence ID" value="SMH64227.1"/>
    <property type="molecule type" value="Genomic_DNA"/>
</dbReference>
<dbReference type="InterPro" id="IPR051081">
    <property type="entry name" value="HTH_MetalResp_TranReg"/>
</dbReference>
<protein>
    <submittedName>
        <fullName evidence="7 8">Transcriptional regulator</fullName>
    </submittedName>
    <submittedName>
        <fullName evidence="6">Regulatory protein ArsR</fullName>
    </submittedName>
</protein>
<evidence type="ECO:0000313" key="6">
    <source>
        <dbReference type="EMBL" id="CDQ08854.1"/>
    </source>
</evidence>
<dbReference type="EMBL" id="MASQ01000086">
    <property type="protein sequence ID" value="OCB02820.1"/>
    <property type="molecule type" value="Genomic_DNA"/>
</dbReference>
<reference evidence="6" key="2">
    <citation type="submission" date="2014-07" db="EMBL/GenBank/DDBJ databases">
        <title>Initial genome analysis of the psychrotolerant acidophile Acidithiobacillus ferrivorans CF27: insights into iron and sulfur oxidation pathways and into biofilm formation.</title>
        <authorList>
            <person name="Talla E."/>
            <person name="Hedrich S."/>
            <person name="Mangenot S."/>
            <person name="Ji B."/>
            <person name="Johnson D.B."/>
            <person name="Barbe V."/>
            <person name="Bonnefoy V."/>
        </authorList>
    </citation>
    <scope>NUCLEOTIDE SEQUENCE [LARGE SCALE GENOMIC DNA]</scope>
    <source>
        <strain evidence="6">CF27</strain>
    </source>
</reference>
<keyword evidence="2" id="KW-0805">Transcription regulation</keyword>
<dbReference type="RefSeq" id="WP_065413301.1">
    <property type="nucleotide sequence ID" value="NZ_CCCS020000003.1"/>
</dbReference>
<keyword evidence="3" id="KW-0238">DNA-binding</keyword>
<dbReference type="GO" id="GO:0003677">
    <property type="term" value="F:DNA binding"/>
    <property type="evidence" value="ECO:0007669"/>
    <property type="project" value="UniProtKB-KW"/>
</dbReference>
<dbReference type="GO" id="GO:0046685">
    <property type="term" value="P:response to arsenic-containing substance"/>
    <property type="evidence" value="ECO:0007669"/>
    <property type="project" value="UniProtKB-KW"/>
</dbReference>
<dbReference type="Pfam" id="PF01022">
    <property type="entry name" value="HTH_5"/>
    <property type="match status" value="1"/>
</dbReference>
<dbReference type="Proteomes" id="UP000193925">
    <property type="component" value="Chromosome AFERRI"/>
</dbReference>
<dbReference type="PANTHER" id="PTHR33154:SF18">
    <property type="entry name" value="ARSENICAL RESISTANCE OPERON REPRESSOR"/>
    <property type="match status" value="1"/>
</dbReference>
<evidence type="ECO:0000313" key="8">
    <source>
        <dbReference type="EMBL" id="QQD71668.1"/>
    </source>
</evidence>
<reference evidence="8 12" key="5">
    <citation type="submission" date="2020-07" db="EMBL/GenBank/DDBJ databases">
        <title>Complete genome sequence analysis of Acidithiobacillus ferrivorans XJFY6S-08 reveals extreme environmental adaptation to alpine acid mine drainage.</title>
        <authorList>
            <person name="Yan L."/>
            <person name="Ni Y."/>
        </authorList>
    </citation>
    <scope>NUCLEOTIDE SEQUENCE [LARGE SCALE GENOMIC DNA]</scope>
    <source>
        <strain evidence="8 12">XJFY6S-08</strain>
    </source>
</reference>
<evidence type="ECO:0000259" key="5">
    <source>
        <dbReference type="PROSITE" id="PS50987"/>
    </source>
</evidence>
<reference evidence="6" key="1">
    <citation type="submission" date="2014-03" db="EMBL/GenBank/DDBJ databases">
        <authorList>
            <person name="Genoscope - CEA"/>
        </authorList>
    </citation>
    <scope>NUCLEOTIDE SEQUENCE [LARGE SCALE GENOMIC DNA]</scope>
    <source>
        <strain evidence="6">CF27</strain>
    </source>
</reference>
<reference evidence="9 11" key="4">
    <citation type="submission" date="2017-03" db="EMBL/GenBank/DDBJ databases">
        <authorList>
            <person name="Regsiter A."/>
            <person name="William W."/>
        </authorList>
    </citation>
    <scope>NUCLEOTIDE SEQUENCE [LARGE SCALE GENOMIC DNA]</scope>
    <source>
        <strain evidence="9">PRJEB5721</strain>
    </source>
</reference>
<evidence type="ECO:0000313" key="7">
    <source>
        <dbReference type="EMBL" id="OCB02820.1"/>
    </source>
</evidence>
<evidence type="ECO:0000256" key="1">
    <source>
        <dbReference type="ARBA" id="ARBA00022849"/>
    </source>
</evidence>
<dbReference type="AlphaFoldDB" id="A0A060UQK6"/>
<sequence>MNNIYGEPGNIPRVAKVIMAVSHPIRYKMICLIGAGDISLMSLTKAVNSSRSNTSQHLILLKNAGLVVSKRIDNRVYCHIADPRILYILSTIKNIFSKNNIIK</sequence>
<dbReference type="Proteomes" id="UP000093129">
    <property type="component" value="Unassembled WGS sequence"/>
</dbReference>
<name>A0A060UQK6_9PROT</name>
<keyword evidence="1" id="KW-0059">Arsenical resistance</keyword>
<evidence type="ECO:0000256" key="3">
    <source>
        <dbReference type="ARBA" id="ARBA00023125"/>
    </source>
</evidence>
<dbReference type="GO" id="GO:0003700">
    <property type="term" value="F:DNA-binding transcription factor activity"/>
    <property type="evidence" value="ECO:0007669"/>
    <property type="project" value="InterPro"/>
</dbReference>
<proteinExistence type="predicted"/>
<keyword evidence="11" id="KW-1185">Reference proteome</keyword>
<dbReference type="PROSITE" id="PS50987">
    <property type="entry name" value="HTH_ARSR_2"/>
    <property type="match status" value="1"/>
</dbReference>
<evidence type="ECO:0000313" key="10">
    <source>
        <dbReference type="Proteomes" id="UP000093129"/>
    </source>
</evidence>
<keyword evidence="4" id="KW-0804">Transcription</keyword>
<dbReference type="EMBL" id="CCCS020000003">
    <property type="protein sequence ID" value="CDQ08854.1"/>
    <property type="molecule type" value="Genomic_DNA"/>
</dbReference>
<evidence type="ECO:0000313" key="11">
    <source>
        <dbReference type="Proteomes" id="UP000193925"/>
    </source>
</evidence>
<dbReference type="InterPro" id="IPR011991">
    <property type="entry name" value="ArsR-like_HTH"/>
</dbReference>
<dbReference type="PANTHER" id="PTHR33154">
    <property type="entry name" value="TRANSCRIPTIONAL REGULATOR, ARSR FAMILY"/>
    <property type="match status" value="1"/>
</dbReference>
<evidence type="ECO:0000313" key="12">
    <source>
        <dbReference type="Proteomes" id="UP000595420"/>
    </source>
</evidence>
<feature type="domain" description="HTH arsR-type" evidence="5">
    <location>
        <begin position="6"/>
        <end position="100"/>
    </location>
</feature>
<evidence type="ECO:0000256" key="4">
    <source>
        <dbReference type="ARBA" id="ARBA00023163"/>
    </source>
</evidence>
<dbReference type="SUPFAM" id="SSF46785">
    <property type="entry name" value="Winged helix' DNA-binding domain"/>
    <property type="match status" value="1"/>
</dbReference>